<comment type="caution">
    <text evidence="2">The sequence shown here is derived from an EMBL/GenBank/DDBJ whole genome shotgun (WGS) entry which is preliminary data.</text>
</comment>
<protein>
    <submittedName>
        <fullName evidence="2">EAL domain-containing protein</fullName>
    </submittedName>
</protein>
<dbReference type="Proteomes" id="UP001499915">
    <property type="component" value="Unassembled WGS sequence"/>
</dbReference>
<dbReference type="PANTHER" id="PTHR33525">
    <property type="match status" value="1"/>
</dbReference>
<dbReference type="InterPro" id="IPR052340">
    <property type="entry name" value="RNase_Y/CdgJ"/>
</dbReference>
<dbReference type="Gene3D" id="3.20.20.450">
    <property type="entry name" value="EAL domain"/>
    <property type="match status" value="1"/>
</dbReference>
<dbReference type="InterPro" id="IPR035919">
    <property type="entry name" value="EAL_sf"/>
</dbReference>
<reference evidence="2 3" key="1">
    <citation type="journal article" date="2019" name="Int. J. Syst. Evol. Microbiol.">
        <title>The Global Catalogue of Microorganisms (GCM) 10K type strain sequencing project: providing services to taxonomists for standard genome sequencing and annotation.</title>
        <authorList>
            <consortium name="The Broad Institute Genomics Platform"/>
            <consortium name="The Broad Institute Genome Sequencing Center for Infectious Disease"/>
            <person name="Wu L."/>
            <person name="Ma J."/>
        </authorList>
    </citation>
    <scope>NUCLEOTIDE SEQUENCE [LARGE SCALE GENOMIC DNA]</scope>
    <source>
        <strain evidence="2 3">JCM 15134</strain>
    </source>
</reference>
<name>A0ABN1IA10_9GAMM</name>
<dbReference type="RefSeq" id="WP_343808539.1">
    <property type="nucleotide sequence ID" value="NZ_BAAAET010000006.1"/>
</dbReference>
<organism evidence="2 3">
    <name type="scientific">Marinobacterium maritimum</name>
    <dbReference type="NCBI Taxonomy" id="500162"/>
    <lineage>
        <taxon>Bacteria</taxon>
        <taxon>Pseudomonadati</taxon>
        <taxon>Pseudomonadota</taxon>
        <taxon>Gammaproteobacteria</taxon>
        <taxon>Oceanospirillales</taxon>
        <taxon>Oceanospirillaceae</taxon>
        <taxon>Marinobacterium</taxon>
    </lineage>
</organism>
<keyword evidence="3" id="KW-1185">Reference proteome</keyword>
<dbReference type="PIRSF" id="PIRSF003180">
    <property type="entry name" value="DiGMPpdiest_YuxH"/>
    <property type="match status" value="1"/>
</dbReference>
<dbReference type="PROSITE" id="PS51833">
    <property type="entry name" value="HDOD"/>
    <property type="match status" value="1"/>
</dbReference>
<dbReference type="InterPro" id="IPR001633">
    <property type="entry name" value="EAL_dom"/>
</dbReference>
<dbReference type="PANTHER" id="PTHR33525:SF4">
    <property type="entry name" value="CYCLIC DI-GMP PHOSPHODIESTERASE CDGJ"/>
    <property type="match status" value="1"/>
</dbReference>
<dbReference type="InterPro" id="IPR014408">
    <property type="entry name" value="dGMP_Pdiesterase_EAL/HD-GYP"/>
</dbReference>
<dbReference type="EMBL" id="BAAAET010000006">
    <property type="protein sequence ID" value="GAA0701048.1"/>
    <property type="molecule type" value="Genomic_DNA"/>
</dbReference>
<dbReference type="Gene3D" id="1.10.3210.10">
    <property type="entry name" value="Hypothetical protein af1432"/>
    <property type="match status" value="1"/>
</dbReference>
<sequence>MASTGSQMMAEEHQLQVLMARQPVYTKSQDVVAFELLFRDNEGRFVEGLKDDEATLGVLLGTYSSITKKGVVKSLPCFLKVTDSFLLNNDLPELPRQNFVLELLGHSNITPELIARVKDLARQGYRLALADYDPRDPKFAPLLNIVHVLKLDIQLLGLDNIPPLLQQLRTYQLELLADKVETQEEFRRCLEMGFGLYMGYFLSKPEAVKGKKITGNKVVLLQILTELQRPNATAQSIEQIALQDPALTYRILRVVNSAAFNLKREISSLAHAITLLGIDQIKRWVLLFLSAADKDKPDELTRNMLTRGRMCELLAEMMGRDEPINHFIVGLLSQLDVLLDMEMADLLEQVPLQQDMKTALIERSGSYGELLRQAEYYERGEFDQLSRALDRPFYEVAYRHSLNWSQQVLRAMQGS</sequence>
<evidence type="ECO:0000313" key="3">
    <source>
        <dbReference type="Proteomes" id="UP001499915"/>
    </source>
</evidence>
<evidence type="ECO:0000313" key="2">
    <source>
        <dbReference type="EMBL" id="GAA0701048.1"/>
    </source>
</evidence>
<evidence type="ECO:0000259" key="1">
    <source>
        <dbReference type="PROSITE" id="PS51833"/>
    </source>
</evidence>
<feature type="domain" description="HDOD" evidence="1">
    <location>
        <begin position="213"/>
        <end position="398"/>
    </location>
</feature>
<gene>
    <name evidence="2" type="ORF">GCM10009104_32710</name>
</gene>
<dbReference type="Pfam" id="PF00563">
    <property type="entry name" value="EAL"/>
    <property type="match status" value="1"/>
</dbReference>
<dbReference type="SUPFAM" id="SSF141868">
    <property type="entry name" value="EAL domain-like"/>
    <property type="match status" value="1"/>
</dbReference>
<dbReference type="SUPFAM" id="SSF109604">
    <property type="entry name" value="HD-domain/PDEase-like"/>
    <property type="match status" value="1"/>
</dbReference>
<dbReference type="InterPro" id="IPR013976">
    <property type="entry name" value="HDOD"/>
</dbReference>
<proteinExistence type="predicted"/>
<dbReference type="Pfam" id="PF08668">
    <property type="entry name" value="HDOD"/>
    <property type="match status" value="1"/>
</dbReference>
<accession>A0ABN1IA10</accession>